<evidence type="ECO:0000313" key="2">
    <source>
        <dbReference type="Proteomes" id="UP000265798"/>
    </source>
</evidence>
<sequence>MKEYRGVPTILYFESAQFLTIRLCESVSSYFLRLRNVSGTVDFSFKTVLEQQTHVWTKRVSSYFFWRDSLKNIPPSVFF</sequence>
<gene>
    <name evidence="1" type="ORF">DLM75_23055</name>
</gene>
<dbReference type="EMBL" id="QHCT01000014">
    <property type="protein sequence ID" value="RHX84275.1"/>
    <property type="molecule type" value="Genomic_DNA"/>
</dbReference>
<accession>A0A396YNC2</accession>
<dbReference type="AlphaFoldDB" id="A0A396YNC2"/>
<reference evidence="2" key="1">
    <citation type="submission" date="2018-05" db="EMBL/GenBank/DDBJ databases">
        <title>Leptospira yasudae sp. nov. and Leptospira stimsonii sp. nov., two pathogenic species of the genus Leptospira isolated from environmental sources.</title>
        <authorList>
            <person name="Casanovas-Massana A."/>
            <person name="Hamond C."/>
            <person name="Santos L.A."/>
            <person name="Hacker K.P."/>
            <person name="Balassiano I."/>
            <person name="Medeiros M.A."/>
            <person name="Reis M.G."/>
            <person name="Ko A.I."/>
            <person name="Wunder E.A."/>
        </authorList>
    </citation>
    <scope>NUCLEOTIDE SEQUENCE [LARGE SCALE GENOMIC DNA]</scope>
    <source>
        <strain evidence="2">Yale</strain>
    </source>
</reference>
<comment type="caution">
    <text evidence="1">The sequence shown here is derived from an EMBL/GenBank/DDBJ whole genome shotgun (WGS) entry which is preliminary data.</text>
</comment>
<organism evidence="1 2">
    <name type="scientific">Leptospira stimsonii</name>
    <dbReference type="NCBI Taxonomy" id="2202203"/>
    <lineage>
        <taxon>Bacteria</taxon>
        <taxon>Pseudomonadati</taxon>
        <taxon>Spirochaetota</taxon>
        <taxon>Spirochaetia</taxon>
        <taxon>Leptospirales</taxon>
        <taxon>Leptospiraceae</taxon>
        <taxon>Leptospira</taxon>
    </lineage>
</organism>
<protein>
    <submittedName>
        <fullName evidence="1">Uncharacterized protein</fullName>
    </submittedName>
</protein>
<evidence type="ECO:0000313" key="1">
    <source>
        <dbReference type="EMBL" id="RHX84275.1"/>
    </source>
</evidence>
<proteinExistence type="predicted"/>
<name>A0A396YNC2_9LEPT</name>
<dbReference type="Proteomes" id="UP000265798">
    <property type="component" value="Unassembled WGS sequence"/>
</dbReference>